<sequence>MRHGEWTGYNPKGAVMDDGVFVWHMDVPYVVPGLLADPERAARRACRLGCVSLILSLHKQRSGFQQPDGWSRMPSAASGAMRE</sequence>
<dbReference type="EMBL" id="PDWW01000009">
    <property type="protein sequence ID" value="KAF1725510.1"/>
    <property type="molecule type" value="Genomic_DNA"/>
</dbReference>
<evidence type="ECO:0000313" key="3">
    <source>
        <dbReference type="Proteomes" id="UP000781710"/>
    </source>
</evidence>
<name>A0ABQ6ZHV4_9GAMM</name>
<protein>
    <submittedName>
        <fullName evidence="2">Uncharacterized protein</fullName>
    </submittedName>
</protein>
<evidence type="ECO:0000256" key="1">
    <source>
        <dbReference type="SAM" id="MobiDB-lite"/>
    </source>
</evidence>
<dbReference type="Proteomes" id="UP000781710">
    <property type="component" value="Unassembled WGS sequence"/>
</dbReference>
<gene>
    <name evidence="2" type="ORF">CSC78_08580</name>
</gene>
<evidence type="ECO:0000313" key="2">
    <source>
        <dbReference type="EMBL" id="KAF1725510.1"/>
    </source>
</evidence>
<accession>A0ABQ6ZHV4</accession>
<keyword evidence="3" id="KW-1185">Reference proteome</keyword>
<feature type="region of interest" description="Disordered" evidence="1">
    <location>
        <begin position="62"/>
        <end position="83"/>
    </location>
</feature>
<reference evidence="2 3" key="1">
    <citation type="submission" date="2017-10" db="EMBL/GenBank/DDBJ databases">
        <title>Whole genome sequencing of members of genus Pseudoxanthomonas.</title>
        <authorList>
            <person name="Kumar S."/>
            <person name="Bansal K."/>
            <person name="Kaur A."/>
            <person name="Patil P."/>
            <person name="Sharma S."/>
            <person name="Patil P.B."/>
        </authorList>
    </citation>
    <scope>NUCLEOTIDE SEQUENCE [LARGE SCALE GENOMIC DNA]</scope>
    <source>
        <strain evidence="2 3">DSM 17109</strain>
    </source>
</reference>
<proteinExistence type="predicted"/>
<comment type="caution">
    <text evidence="2">The sequence shown here is derived from an EMBL/GenBank/DDBJ whole genome shotgun (WGS) entry which is preliminary data.</text>
</comment>
<organism evidence="2 3">
    <name type="scientific">Pseudoxanthomonas japonensis</name>
    <dbReference type="NCBI Taxonomy" id="69284"/>
    <lineage>
        <taxon>Bacteria</taxon>
        <taxon>Pseudomonadati</taxon>
        <taxon>Pseudomonadota</taxon>
        <taxon>Gammaproteobacteria</taxon>
        <taxon>Lysobacterales</taxon>
        <taxon>Lysobacteraceae</taxon>
        <taxon>Pseudoxanthomonas</taxon>
    </lineage>
</organism>